<accession>A0A9D3XLD3</accession>
<evidence type="ECO:0000313" key="1">
    <source>
        <dbReference type="EMBL" id="KAH1182734.1"/>
    </source>
</evidence>
<gene>
    <name evidence="1" type="ORF">KIL84_004226</name>
</gene>
<sequence length="128" mass="14351">MLCRAGYQTSRMDWCALPHSKLKKIKALRRVDGFRLKSIRFSRVNHSPPGETKHFLSLLGGKEVQKRSSVHFTAGKLENTAAFLCLTARSQGSFSYQQRFCLRVLSRCPQPGPANAGLSVCRCALPQR</sequence>
<proteinExistence type="predicted"/>
<comment type="caution">
    <text evidence="1">The sequence shown here is derived from an EMBL/GenBank/DDBJ whole genome shotgun (WGS) entry which is preliminary data.</text>
</comment>
<dbReference type="EMBL" id="JAHDVG010000466">
    <property type="protein sequence ID" value="KAH1182734.1"/>
    <property type="molecule type" value="Genomic_DNA"/>
</dbReference>
<keyword evidence="2" id="KW-1185">Reference proteome</keyword>
<dbReference type="Proteomes" id="UP000827986">
    <property type="component" value="Unassembled WGS sequence"/>
</dbReference>
<name>A0A9D3XLD3_9SAUR</name>
<reference evidence="1" key="1">
    <citation type="submission" date="2021-09" db="EMBL/GenBank/DDBJ databases">
        <title>The genome of Mauremys mutica provides insights into the evolution of semi-aquatic lifestyle.</title>
        <authorList>
            <person name="Gong S."/>
            <person name="Gao Y."/>
        </authorList>
    </citation>
    <scope>NUCLEOTIDE SEQUENCE</scope>
    <source>
        <strain evidence="1">MM-2020</strain>
        <tissue evidence="1">Muscle</tissue>
    </source>
</reference>
<protein>
    <submittedName>
        <fullName evidence="1">Uncharacterized protein</fullName>
    </submittedName>
</protein>
<dbReference type="AlphaFoldDB" id="A0A9D3XLD3"/>
<organism evidence="1 2">
    <name type="scientific">Mauremys mutica</name>
    <name type="common">yellowpond turtle</name>
    <dbReference type="NCBI Taxonomy" id="74926"/>
    <lineage>
        <taxon>Eukaryota</taxon>
        <taxon>Metazoa</taxon>
        <taxon>Chordata</taxon>
        <taxon>Craniata</taxon>
        <taxon>Vertebrata</taxon>
        <taxon>Euteleostomi</taxon>
        <taxon>Archelosauria</taxon>
        <taxon>Testudinata</taxon>
        <taxon>Testudines</taxon>
        <taxon>Cryptodira</taxon>
        <taxon>Durocryptodira</taxon>
        <taxon>Testudinoidea</taxon>
        <taxon>Geoemydidae</taxon>
        <taxon>Geoemydinae</taxon>
        <taxon>Mauremys</taxon>
    </lineage>
</organism>
<evidence type="ECO:0000313" key="2">
    <source>
        <dbReference type="Proteomes" id="UP000827986"/>
    </source>
</evidence>